<dbReference type="GO" id="GO:0043066">
    <property type="term" value="P:negative regulation of apoptotic process"/>
    <property type="evidence" value="ECO:0000318"/>
    <property type="project" value="GO_Central"/>
</dbReference>
<name>W5ND43_LEPOC</name>
<dbReference type="GeneTree" id="ENSGT00940000164699"/>
<dbReference type="InterPro" id="IPR029030">
    <property type="entry name" value="Caspase-like_dom_sf"/>
</dbReference>
<comment type="similarity">
    <text evidence="1 2">Belongs to the peptidase C14A family.</text>
</comment>
<feature type="domain" description="Caspase family p10" evidence="3">
    <location>
        <begin position="193"/>
        <end position="257"/>
    </location>
</feature>
<dbReference type="SUPFAM" id="SSF52129">
    <property type="entry name" value="Caspase-like"/>
    <property type="match status" value="1"/>
</dbReference>
<proteinExistence type="inferred from homology"/>
<dbReference type="eggNOG" id="KOG3573">
    <property type="taxonomic scope" value="Eukaryota"/>
</dbReference>
<dbReference type="Pfam" id="PF00656">
    <property type="entry name" value="Peptidase_C14"/>
    <property type="match status" value="1"/>
</dbReference>
<dbReference type="PANTHER" id="PTHR22576:SF41">
    <property type="entry name" value="CASPASE 14, APOPTOSIS-RELATED CYSTEINE PEPTIDASE"/>
    <property type="match status" value="1"/>
</dbReference>
<dbReference type="EMBL" id="AHAT01006192">
    <property type="status" value="NOT_ANNOTATED_CDS"/>
    <property type="molecule type" value="Genomic_DNA"/>
</dbReference>
<dbReference type="FunCoup" id="W5ND43">
    <property type="interactions" value="45"/>
</dbReference>
<reference evidence="5" key="3">
    <citation type="submission" date="2025-09" db="UniProtKB">
        <authorList>
            <consortium name="Ensembl"/>
        </authorList>
    </citation>
    <scope>IDENTIFICATION</scope>
</reference>
<dbReference type="Proteomes" id="UP000018468">
    <property type="component" value="Linkage group LG1"/>
</dbReference>
<dbReference type="InterPro" id="IPR011600">
    <property type="entry name" value="Pept_C14_caspase"/>
</dbReference>
<dbReference type="InterPro" id="IPR002138">
    <property type="entry name" value="Pept_C14_p10"/>
</dbReference>
<dbReference type="PANTHER" id="PTHR22576">
    <property type="entry name" value="MUCOSA ASSOCIATED LYMPHOID TISSUE LYMPHOMA TRANSLOCATION PROTEIN 1/PARACASPASE"/>
    <property type="match status" value="1"/>
</dbReference>
<accession>W5ND43</accession>
<evidence type="ECO:0000256" key="2">
    <source>
        <dbReference type="RuleBase" id="RU003971"/>
    </source>
</evidence>
<dbReference type="GO" id="GO:0089720">
    <property type="term" value="F:caspase binding"/>
    <property type="evidence" value="ECO:0000318"/>
    <property type="project" value="GO_Central"/>
</dbReference>
<reference evidence="5" key="2">
    <citation type="submission" date="2025-08" db="UniProtKB">
        <authorList>
            <consortium name="Ensembl"/>
        </authorList>
    </citation>
    <scope>IDENTIFICATION</scope>
</reference>
<dbReference type="Gene3D" id="3.40.50.1460">
    <property type="match status" value="1"/>
</dbReference>
<dbReference type="SMART" id="SM00115">
    <property type="entry name" value="CASc"/>
    <property type="match status" value="1"/>
</dbReference>
<dbReference type="PRINTS" id="PR00376">
    <property type="entry name" value="IL1BCENZYME"/>
</dbReference>
<dbReference type="HOGENOM" id="CLU_036904_2_0_1"/>
<dbReference type="AlphaFoldDB" id="W5ND43"/>
<organism evidence="5 6">
    <name type="scientific">Lepisosteus oculatus</name>
    <name type="common">Spotted gar</name>
    <dbReference type="NCBI Taxonomy" id="7918"/>
    <lineage>
        <taxon>Eukaryota</taxon>
        <taxon>Metazoa</taxon>
        <taxon>Chordata</taxon>
        <taxon>Craniata</taxon>
        <taxon>Vertebrata</taxon>
        <taxon>Euteleostomi</taxon>
        <taxon>Actinopterygii</taxon>
        <taxon>Neopterygii</taxon>
        <taxon>Holostei</taxon>
        <taxon>Semionotiformes</taxon>
        <taxon>Lepisosteidae</taxon>
        <taxon>Lepisosteus</taxon>
    </lineage>
</organism>
<evidence type="ECO:0000259" key="3">
    <source>
        <dbReference type="PROSITE" id="PS50207"/>
    </source>
</evidence>
<dbReference type="InterPro" id="IPR001309">
    <property type="entry name" value="Pept_C14_p20"/>
</dbReference>
<evidence type="ECO:0000256" key="1">
    <source>
        <dbReference type="ARBA" id="ARBA00010134"/>
    </source>
</evidence>
<dbReference type="FunFam" id="3.40.50.1460:FF:000024">
    <property type="entry name" value="Caspase 21"/>
    <property type="match status" value="1"/>
</dbReference>
<dbReference type="GO" id="GO:0043027">
    <property type="term" value="F:cysteine-type endopeptidase inhibitor activity involved in apoptotic process"/>
    <property type="evidence" value="ECO:0000318"/>
    <property type="project" value="GO_Central"/>
</dbReference>
<protein>
    <submittedName>
        <fullName evidence="5">Caspase 3, apoptosis-related cysteine peptidase-like</fullName>
    </submittedName>
</protein>
<dbReference type="Ensembl" id="ENSLOCT00000018584.1">
    <property type="protein sequence ID" value="ENSLOCP00000018552.1"/>
    <property type="gene ID" value="ENSLOCG00000015075.1"/>
</dbReference>
<dbReference type="Bgee" id="ENSLOCG00000015075">
    <property type="expression patterns" value="Expressed in intestine and 7 other cell types or tissues"/>
</dbReference>
<dbReference type="GO" id="GO:0006508">
    <property type="term" value="P:proteolysis"/>
    <property type="evidence" value="ECO:0007669"/>
    <property type="project" value="InterPro"/>
</dbReference>
<sequence length="264" mass="29139">LVLNSSQLLSSSSMPFLRTRKPLTCNKAVLVSVTKFDPGVDLDIRNGARRDTKRLHKILSRLGFQVDIHNDLSANEIQQVFKTASTEPVDNCFVGVLSSHGEEGLIFGADGAAVRLADIFGWFGNPVMAEKTKVFFVQACRGTDLDSGVELQTDSPELSQEEDSFSHCHAIPINCAVTFATSPGYSAFLHPLGSVFIQTLCDLLEEEGGKNLEINQLLTRLNYRVAYSFEARGRDLGGKKVMPCFVTRLTREVFPFADRAQHPQ</sequence>
<dbReference type="InterPro" id="IPR052039">
    <property type="entry name" value="Caspase-related_regulators"/>
</dbReference>
<evidence type="ECO:0000313" key="6">
    <source>
        <dbReference type="Proteomes" id="UP000018468"/>
    </source>
</evidence>
<evidence type="ECO:0000259" key="4">
    <source>
        <dbReference type="PROSITE" id="PS50208"/>
    </source>
</evidence>
<dbReference type="OMA" id="WESMFLK"/>
<feature type="domain" description="Caspase family p20" evidence="4">
    <location>
        <begin position="28"/>
        <end position="144"/>
    </location>
</feature>
<evidence type="ECO:0000313" key="5">
    <source>
        <dbReference type="Ensembl" id="ENSLOCP00000018552.1"/>
    </source>
</evidence>
<dbReference type="PROSITE" id="PS50208">
    <property type="entry name" value="CASPASE_P20"/>
    <property type="match status" value="1"/>
</dbReference>
<dbReference type="PROSITE" id="PS50207">
    <property type="entry name" value="CASPASE_P10"/>
    <property type="match status" value="1"/>
</dbReference>
<dbReference type="InParanoid" id="W5ND43"/>
<dbReference type="GO" id="GO:0004197">
    <property type="term" value="F:cysteine-type endopeptidase activity"/>
    <property type="evidence" value="ECO:0007669"/>
    <property type="project" value="InterPro"/>
</dbReference>
<reference evidence="6" key="1">
    <citation type="submission" date="2011-12" db="EMBL/GenBank/DDBJ databases">
        <title>The Draft Genome of Lepisosteus oculatus.</title>
        <authorList>
            <consortium name="The Broad Institute Genome Assembly &amp; Analysis Group"/>
            <consortium name="Computational R&amp;D Group"/>
            <consortium name="and Sequencing Platform"/>
            <person name="Di Palma F."/>
            <person name="Alfoldi J."/>
            <person name="Johnson J."/>
            <person name="Berlin A."/>
            <person name="Gnerre S."/>
            <person name="Jaffe D."/>
            <person name="MacCallum I."/>
            <person name="Young S."/>
            <person name="Walker B.J."/>
            <person name="Lander E.S."/>
            <person name="Lindblad-Toh K."/>
        </authorList>
    </citation>
    <scope>NUCLEOTIDE SEQUENCE [LARGE SCALE GENOMIC DNA]</scope>
</reference>
<dbReference type="STRING" id="7918.ENSLOCP00000018552"/>
<keyword evidence="6" id="KW-1185">Reference proteome</keyword>
<dbReference type="InterPro" id="IPR015917">
    <property type="entry name" value="Pept_C14A"/>
</dbReference>